<comment type="caution">
    <text evidence="10">The sequence shown here is derived from an EMBL/GenBank/DDBJ whole genome shotgun (WGS) entry which is preliminary data.</text>
</comment>
<gene>
    <name evidence="10" type="ORF">BON30_29980</name>
</gene>
<accession>A0A1L9B397</accession>
<dbReference type="Gene3D" id="1.10.287.130">
    <property type="match status" value="1"/>
</dbReference>
<feature type="domain" description="Histidine kinase" evidence="9">
    <location>
        <begin position="203"/>
        <end position="414"/>
    </location>
</feature>
<keyword evidence="3" id="KW-0597">Phosphoprotein</keyword>
<dbReference type="Gene3D" id="3.30.450.40">
    <property type="match status" value="1"/>
</dbReference>
<evidence type="ECO:0000256" key="4">
    <source>
        <dbReference type="ARBA" id="ARBA00022679"/>
    </source>
</evidence>
<dbReference type="InterPro" id="IPR003018">
    <property type="entry name" value="GAF"/>
</dbReference>
<evidence type="ECO:0000256" key="3">
    <source>
        <dbReference type="ARBA" id="ARBA00022553"/>
    </source>
</evidence>
<dbReference type="PRINTS" id="PR00344">
    <property type="entry name" value="BCTRLSENSOR"/>
</dbReference>
<dbReference type="SUPFAM" id="SSF55874">
    <property type="entry name" value="ATPase domain of HSP90 chaperone/DNA topoisomerase II/histidine kinase"/>
    <property type="match status" value="1"/>
</dbReference>
<evidence type="ECO:0000256" key="2">
    <source>
        <dbReference type="ARBA" id="ARBA00012438"/>
    </source>
</evidence>
<dbReference type="SMART" id="SM00388">
    <property type="entry name" value="HisKA"/>
    <property type="match status" value="1"/>
</dbReference>
<dbReference type="InterPro" id="IPR004358">
    <property type="entry name" value="Sig_transdc_His_kin-like_C"/>
</dbReference>
<dbReference type="EC" id="2.7.13.3" evidence="2"/>
<keyword evidence="6" id="KW-0418">Kinase</keyword>
<dbReference type="Gene3D" id="3.30.565.10">
    <property type="entry name" value="Histidine kinase-like ATPase, C-terminal domain"/>
    <property type="match status" value="1"/>
</dbReference>
<dbReference type="SMART" id="SM00387">
    <property type="entry name" value="HATPase_c"/>
    <property type="match status" value="1"/>
</dbReference>
<dbReference type="GO" id="GO:0000156">
    <property type="term" value="F:phosphorelay response regulator activity"/>
    <property type="evidence" value="ECO:0007669"/>
    <property type="project" value="TreeGrafter"/>
</dbReference>
<dbReference type="SUPFAM" id="SSF47384">
    <property type="entry name" value="Homodimeric domain of signal transducing histidine kinase"/>
    <property type="match status" value="1"/>
</dbReference>
<sequence length="425" mass="47237">MLMDLRVRAERAGATLEDVLSLLEATQLLARIREFREVAQRTCSAAKRLSAADGVTFVLSEGENVYYAEEEAPACLWRGRRFPASECISGWAIRHHQPVAIRDIYADSRIPLAAYRPTFVRSLAILPLGHESPVGSLGVYWAHEHAATEREMFLLDVLAEAASAALSHAECWQQVAQFHSRGALPPETPGTGEEPMLMRLMPILAHDLKNPLGAISLAAQSLLRRDGLTERDHTNARRILSSVTRARYLVDEVLEYARLRQMGGLRLDIVPTQMDELARAVVDETRIAFPQRRIELISEQTSGMWDPHRLAEALTNLVGNAAQYGYPDTPITLRVGVRQTESYVEVHNDGPPIPEEILPFIFEPFRRGRGDGRNSVGLGLFIVEQIVRAHGGNIQVCSQAGLGTTFTLHLPTQQMQPIPVRSEPV</sequence>
<dbReference type="PANTHER" id="PTHR42878">
    <property type="entry name" value="TWO-COMPONENT HISTIDINE KINASE"/>
    <property type="match status" value="1"/>
</dbReference>
<dbReference type="Pfam" id="PF00512">
    <property type="entry name" value="HisKA"/>
    <property type="match status" value="1"/>
</dbReference>
<dbReference type="EMBL" id="MPIN01000009">
    <property type="protein sequence ID" value="OJH36741.1"/>
    <property type="molecule type" value="Genomic_DNA"/>
</dbReference>
<dbReference type="STRING" id="83449.BON30_29980"/>
<dbReference type="InterPro" id="IPR029016">
    <property type="entry name" value="GAF-like_dom_sf"/>
</dbReference>
<dbReference type="SMART" id="SM00065">
    <property type="entry name" value="GAF"/>
    <property type="match status" value="1"/>
</dbReference>
<dbReference type="Pfam" id="PF13185">
    <property type="entry name" value="GAF_2"/>
    <property type="match status" value="1"/>
</dbReference>
<dbReference type="Proteomes" id="UP000182229">
    <property type="component" value="Unassembled WGS sequence"/>
</dbReference>
<organism evidence="10 11">
    <name type="scientific">Cystobacter ferrugineus</name>
    <dbReference type="NCBI Taxonomy" id="83449"/>
    <lineage>
        <taxon>Bacteria</taxon>
        <taxon>Pseudomonadati</taxon>
        <taxon>Myxococcota</taxon>
        <taxon>Myxococcia</taxon>
        <taxon>Myxococcales</taxon>
        <taxon>Cystobacterineae</taxon>
        <taxon>Archangiaceae</taxon>
        <taxon>Cystobacter</taxon>
    </lineage>
</organism>
<dbReference type="GO" id="GO:0005524">
    <property type="term" value="F:ATP binding"/>
    <property type="evidence" value="ECO:0007669"/>
    <property type="project" value="UniProtKB-KW"/>
</dbReference>
<evidence type="ECO:0000259" key="9">
    <source>
        <dbReference type="PROSITE" id="PS50109"/>
    </source>
</evidence>
<dbReference type="PROSITE" id="PS50109">
    <property type="entry name" value="HIS_KIN"/>
    <property type="match status" value="1"/>
</dbReference>
<dbReference type="InterPro" id="IPR003594">
    <property type="entry name" value="HATPase_dom"/>
</dbReference>
<evidence type="ECO:0000256" key="5">
    <source>
        <dbReference type="ARBA" id="ARBA00022741"/>
    </source>
</evidence>
<dbReference type="GO" id="GO:0007234">
    <property type="term" value="P:osmosensory signaling via phosphorelay pathway"/>
    <property type="evidence" value="ECO:0007669"/>
    <property type="project" value="TreeGrafter"/>
</dbReference>
<dbReference type="InterPro" id="IPR003661">
    <property type="entry name" value="HisK_dim/P_dom"/>
</dbReference>
<evidence type="ECO:0000256" key="7">
    <source>
        <dbReference type="ARBA" id="ARBA00022840"/>
    </source>
</evidence>
<dbReference type="AlphaFoldDB" id="A0A1L9B397"/>
<proteinExistence type="predicted"/>
<dbReference type="InterPro" id="IPR036097">
    <property type="entry name" value="HisK_dim/P_sf"/>
</dbReference>
<evidence type="ECO:0000313" key="11">
    <source>
        <dbReference type="Proteomes" id="UP000182229"/>
    </source>
</evidence>
<keyword evidence="11" id="KW-1185">Reference proteome</keyword>
<dbReference type="CDD" id="cd00082">
    <property type="entry name" value="HisKA"/>
    <property type="match status" value="1"/>
</dbReference>
<dbReference type="SUPFAM" id="SSF55781">
    <property type="entry name" value="GAF domain-like"/>
    <property type="match status" value="1"/>
</dbReference>
<evidence type="ECO:0000313" key="10">
    <source>
        <dbReference type="EMBL" id="OJH36741.1"/>
    </source>
</evidence>
<dbReference type="CDD" id="cd00075">
    <property type="entry name" value="HATPase"/>
    <property type="match status" value="1"/>
</dbReference>
<comment type="catalytic activity">
    <reaction evidence="1">
        <text>ATP + protein L-histidine = ADP + protein N-phospho-L-histidine.</text>
        <dbReference type="EC" id="2.7.13.3"/>
    </reaction>
</comment>
<keyword evidence="7" id="KW-0067">ATP-binding</keyword>
<keyword evidence="8" id="KW-0902">Two-component regulatory system</keyword>
<keyword evidence="5" id="KW-0547">Nucleotide-binding</keyword>
<evidence type="ECO:0000256" key="1">
    <source>
        <dbReference type="ARBA" id="ARBA00000085"/>
    </source>
</evidence>
<keyword evidence="4" id="KW-0808">Transferase</keyword>
<name>A0A1L9B397_9BACT</name>
<evidence type="ECO:0000256" key="6">
    <source>
        <dbReference type="ARBA" id="ARBA00022777"/>
    </source>
</evidence>
<dbReference type="Pfam" id="PF02518">
    <property type="entry name" value="HATPase_c"/>
    <property type="match status" value="1"/>
</dbReference>
<evidence type="ECO:0000256" key="8">
    <source>
        <dbReference type="ARBA" id="ARBA00023012"/>
    </source>
</evidence>
<dbReference type="InterPro" id="IPR005467">
    <property type="entry name" value="His_kinase_dom"/>
</dbReference>
<reference evidence="10 11" key="2">
    <citation type="submission" date="2016-12" db="EMBL/GenBank/DDBJ databases">
        <title>Draft Genome Sequence of Cystobacter ferrugineus Strain Cbfe23.</title>
        <authorList>
            <person name="Akbar S."/>
            <person name="Dowd S.E."/>
            <person name="Stevens D.C."/>
        </authorList>
    </citation>
    <scope>NUCLEOTIDE SEQUENCE [LARGE SCALE GENOMIC DNA]</scope>
    <source>
        <strain evidence="10 11">Cbfe23</strain>
    </source>
</reference>
<reference evidence="11" key="1">
    <citation type="submission" date="2016-11" db="EMBL/GenBank/DDBJ databases">
        <authorList>
            <person name="Shukria A."/>
            <person name="Stevens D.C."/>
        </authorList>
    </citation>
    <scope>NUCLEOTIDE SEQUENCE [LARGE SCALE GENOMIC DNA]</scope>
    <source>
        <strain evidence="11">Cbfe23</strain>
    </source>
</reference>
<dbReference type="InterPro" id="IPR050351">
    <property type="entry name" value="BphY/WalK/GraS-like"/>
</dbReference>
<dbReference type="InterPro" id="IPR036890">
    <property type="entry name" value="HATPase_C_sf"/>
</dbReference>
<dbReference type="GO" id="GO:0000155">
    <property type="term" value="F:phosphorelay sensor kinase activity"/>
    <property type="evidence" value="ECO:0007669"/>
    <property type="project" value="InterPro"/>
</dbReference>
<protein>
    <recommendedName>
        <fullName evidence="2">histidine kinase</fullName>
        <ecNumber evidence="2">2.7.13.3</ecNumber>
    </recommendedName>
</protein>
<dbReference type="PANTHER" id="PTHR42878:SF7">
    <property type="entry name" value="SENSOR HISTIDINE KINASE GLRK"/>
    <property type="match status" value="1"/>
</dbReference>
<dbReference type="GO" id="GO:0030295">
    <property type="term" value="F:protein kinase activator activity"/>
    <property type="evidence" value="ECO:0007669"/>
    <property type="project" value="TreeGrafter"/>
</dbReference>